<name>A0A8H3J3Z8_9LECA</name>
<dbReference type="EMBL" id="CAJPDR010000596">
    <property type="protein sequence ID" value="CAF9940326.1"/>
    <property type="molecule type" value="Genomic_DNA"/>
</dbReference>
<dbReference type="AlphaFoldDB" id="A0A8H3J3Z8"/>
<keyword evidence="3" id="KW-1185">Reference proteome</keyword>
<comment type="caution">
    <text evidence="2">The sequence shown here is derived from an EMBL/GenBank/DDBJ whole genome shotgun (WGS) entry which is preliminary data.</text>
</comment>
<evidence type="ECO:0000256" key="1">
    <source>
        <dbReference type="SAM" id="MobiDB-lite"/>
    </source>
</evidence>
<feature type="compositionally biased region" description="Low complexity" evidence="1">
    <location>
        <begin position="20"/>
        <end position="36"/>
    </location>
</feature>
<reference evidence="2" key="1">
    <citation type="submission" date="2021-03" db="EMBL/GenBank/DDBJ databases">
        <authorList>
            <person name="Tagirdzhanova G."/>
        </authorList>
    </citation>
    <scope>NUCLEOTIDE SEQUENCE</scope>
</reference>
<accession>A0A8H3J3Z8</accession>
<dbReference type="Proteomes" id="UP000664203">
    <property type="component" value="Unassembled WGS sequence"/>
</dbReference>
<proteinExistence type="predicted"/>
<gene>
    <name evidence="2" type="ORF">ALECFALPRED_008518</name>
</gene>
<dbReference type="PANTHER" id="PTHR42085:SF2">
    <property type="entry name" value="F-BOX DOMAIN-CONTAINING PROTEIN"/>
    <property type="match status" value="1"/>
</dbReference>
<evidence type="ECO:0000313" key="2">
    <source>
        <dbReference type="EMBL" id="CAF9940326.1"/>
    </source>
</evidence>
<feature type="region of interest" description="Disordered" evidence="1">
    <location>
        <begin position="1"/>
        <end position="56"/>
    </location>
</feature>
<dbReference type="OrthoDB" id="62952at2759"/>
<evidence type="ECO:0000313" key="3">
    <source>
        <dbReference type="Proteomes" id="UP000664203"/>
    </source>
</evidence>
<dbReference type="InterPro" id="IPR038883">
    <property type="entry name" value="AN11006-like"/>
</dbReference>
<sequence>MGTFDKSTPPSPSHSKGDLSPHITSSSNSPESPFSPWLLDQKSPSPPSHAMEPSPLGFLSKAPPEIRLQIYGLLLIGRSRLRKTWDHAFVWHHPKLTNANCIYLPPMDVAILHTSKAVNAEAREVFYSTNAFDLQVPPSSSQSATPSSVNQSTPYHSVRFDKRVMEWQFTPFSREILDLIEKDDFDKDNDSPLLEALKLIKEANPKERIITPPSQDAFDLIRDVRISFSVHGFTGTEGFDFSKGSPGEEIVKKLQSTKVRRDSLLVDLFPIPLHETDLPLLNIPFFQHLAALTNFKRVTIRMTHGQYWGAKDLAGHLPLCRCTGSSDHCPDCCVAAEAIKEELEPTLGPGTSRMECLNVVHVVQFHSLKPF</sequence>
<organism evidence="2 3">
    <name type="scientific">Alectoria fallacina</name>
    <dbReference type="NCBI Taxonomy" id="1903189"/>
    <lineage>
        <taxon>Eukaryota</taxon>
        <taxon>Fungi</taxon>
        <taxon>Dikarya</taxon>
        <taxon>Ascomycota</taxon>
        <taxon>Pezizomycotina</taxon>
        <taxon>Lecanoromycetes</taxon>
        <taxon>OSLEUM clade</taxon>
        <taxon>Lecanoromycetidae</taxon>
        <taxon>Lecanorales</taxon>
        <taxon>Lecanorineae</taxon>
        <taxon>Parmeliaceae</taxon>
        <taxon>Alectoria</taxon>
    </lineage>
</organism>
<dbReference type="PANTHER" id="PTHR42085">
    <property type="entry name" value="F-BOX DOMAIN-CONTAINING PROTEIN"/>
    <property type="match status" value="1"/>
</dbReference>
<protein>
    <submittedName>
        <fullName evidence="2">Uncharacterized protein</fullName>
    </submittedName>
</protein>